<dbReference type="GO" id="GO:0005886">
    <property type="term" value="C:plasma membrane"/>
    <property type="evidence" value="ECO:0007669"/>
    <property type="project" value="TreeGrafter"/>
</dbReference>
<feature type="domain" description="Cytochrome c assembly protein" evidence="2">
    <location>
        <begin position="67"/>
        <end position="269"/>
    </location>
</feature>
<dbReference type="OrthoDB" id="9780793at2"/>
<dbReference type="Pfam" id="PF01578">
    <property type="entry name" value="Cytochrom_C_asm"/>
    <property type="match status" value="1"/>
</dbReference>
<gene>
    <name evidence="3" type="ORF">EV695_2179</name>
</gene>
<evidence type="ECO:0000256" key="1">
    <source>
        <dbReference type="SAM" id="Phobius"/>
    </source>
</evidence>
<evidence type="ECO:0000259" key="2">
    <source>
        <dbReference type="Pfam" id="PF01578"/>
    </source>
</evidence>
<dbReference type="GO" id="GO:0017004">
    <property type="term" value="P:cytochrome complex assembly"/>
    <property type="evidence" value="ECO:0007669"/>
    <property type="project" value="InterPro"/>
</dbReference>
<proteinExistence type="predicted"/>
<keyword evidence="4" id="KW-1185">Reference proteome</keyword>
<dbReference type="InterPro" id="IPR002541">
    <property type="entry name" value="Cyt_c_assembly"/>
</dbReference>
<name>A0A4R1F0D9_9GAMM</name>
<keyword evidence="1" id="KW-0472">Membrane</keyword>
<dbReference type="PANTHER" id="PTHR38034:SF1">
    <property type="entry name" value="INNER MEMBRANE PROTEIN YPJD"/>
    <property type="match status" value="1"/>
</dbReference>
<dbReference type="PANTHER" id="PTHR38034">
    <property type="entry name" value="INNER MEMBRANE PROTEIN YPJD"/>
    <property type="match status" value="1"/>
</dbReference>
<organism evidence="3 4">
    <name type="scientific">Cocleimonas flava</name>
    <dbReference type="NCBI Taxonomy" id="634765"/>
    <lineage>
        <taxon>Bacteria</taxon>
        <taxon>Pseudomonadati</taxon>
        <taxon>Pseudomonadota</taxon>
        <taxon>Gammaproteobacteria</taxon>
        <taxon>Thiotrichales</taxon>
        <taxon>Thiotrichaceae</taxon>
        <taxon>Cocleimonas</taxon>
    </lineage>
</organism>
<feature type="transmembrane region" description="Helical" evidence="1">
    <location>
        <begin position="217"/>
        <end position="235"/>
    </location>
</feature>
<keyword evidence="1" id="KW-1133">Transmembrane helix</keyword>
<dbReference type="AlphaFoldDB" id="A0A4R1F0D9"/>
<evidence type="ECO:0000313" key="3">
    <source>
        <dbReference type="EMBL" id="TCJ87666.1"/>
    </source>
</evidence>
<feature type="transmembrane region" description="Helical" evidence="1">
    <location>
        <begin position="6"/>
        <end position="29"/>
    </location>
</feature>
<dbReference type="EMBL" id="SMFQ01000003">
    <property type="protein sequence ID" value="TCJ87666.1"/>
    <property type="molecule type" value="Genomic_DNA"/>
</dbReference>
<dbReference type="Proteomes" id="UP000294887">
    <property type="component" value="Unassembled WGS sequence"/>
</dbReference>
<protein>
    <submittedName>
        <fullName evidence="3">ABC-type uncharacterized transport system permease subunit</fullName>
    </submittedName>
</protein>
<sequence length="287" mass="32609">MTANLLNFAAIIFYLISWYMITACVRASIENPENCKEKRKYFFLIWFVALAIHITSIHLPVMNGEPLSFSFFTLSSYVMWFISLLLFITTISRKIESLAIIILPITILSILLSTTIGSGSERVVHMHSGLGIHILISLLAYSVLMLASFQSLLLHTQNKHLHNRQNNGFIRSLPSLEDMEHFLFRLITIGVILLTISLISGFYYLENLFGSNVAHKTILSIISWVIFTSLLVGRWKYGWRGKTAVRWTLAGFLVLALAFFGSKFIQEFVIDKDIAQIGTPLLIDRNS</sequence>
<dbReference type="InterPro" id="IPR052372">
    <property type="entry name" value="YpjD/HemX"/>
</dbReference>
<accession>A0A4R1F0D9</accession>
<feature type="transmembrane region" description="Helical" evidence="1">
    <location>
        <begin position="130"/>
        <end position="154"/>
    </location>
</feature>
<reference evidence="3 4" key="1">
    <citation type="submission" date="2019-03" db="EMBL/GenBank/DDBJ databases">
        <title>Genomic Encyclopedia of Type Strains, Phase IV (KMG-IV): sequencing the most valuable type-strain genomes for metagenomic binning, comparative biology and taxonomic classification.</title>
        <authorList>
            <person name="Goeker M."/>
        </authorList>
    </citation>
    <scope>NUCLEOTIDE SEQUENCE [LARGE SCALE GENOMIC DNA]</scope>
    <source>
        <strain evidence="3 4">DSM 24830</strain>
    </source>
</reference>
<feature type="transmembrane region" description="Helical" evidence="1">
    <location>
        <begin position="182"/>
        <end position="205"/>
    </location>
</feature>
<keyword evidence="1" id="KW-0812">Transmembrane</keyword>
<feature type="transmembrane region" description="Helical" evidence="1">
    <location>
        <begin position="41"/>
        <end position="61"/>
    </location>
</feature>
<feature type="transmembrane region" description="Helical" evidence="1">
    <location>
        <begin position="67"/>
        <end position="91"/>
    </location>
</feature>
<evidence type="ECO:0000313" key="4">
    <source>
        <dbReference type="Proteomes" id="UP000294887"/>
    </source>
</evidence>
<dbReference type="RefSeq" id="WP_131905929.1">
    <property type="nucleotide sequence ID" value="NZ_BAAAFU010000004.1"/>
</dbReference>
<feature type="transmembrane region" description="Helical" evidence="1">
    <location>
        <begin position="247"/>
        <end position="265"/>
    </location>
</feature>
<comment type="caution">
    <text evidence="3">The sequence shown here is derived from an EMBL/GenBank/DDBJ whole genome shotgun (WGS) entry which is preliminary data.</text>
</comment>
<dbReference type="GO" id="GO:0020037">
    <property type="term" value="F:heme binding"/>
    <property type="evidence" value="ECO:0007669"/>
    <property type="project" value="InterPro"/>
</dbReference>
<feature type="transmembrane region" description="Helical" evidence="1">
    <location>
        <begin position="98"/>
        <end position="118"/>
    </location>
</feature>